<dbReference type="PROSITE" id="PS00470">
    <property type="entry name" value="IDH_IMDH"/>
    <property type="match status" value="1"/>
</dbReference>
<keyword evidence="11" id="KW-1185">Reference proteome</keyword>
<evidence type="ECO:0000256" key="4">
    <source>
        <dbReference type="ARBA" id="ARBA00022532"/>
    </source>
</evidence>
<dbReference type="NCBIfam" id="TIGR00175">
    <property type="entry name" value="mito_nad_idh"/>
    <property type="match status" value="1"/>
</dbReference>
<comment type="function">
    <text evidence="7">Plays a structural role to facilitate the assembly and ensure the full activity of the enzyme catalyzing the decarboxylation of isocitrate (ICT) into alpha-ketoglutarate. The heterodimer composed of the alpha (IDH3A) and beta (IDH3B) subunits and the heterodimer composed of the alpha (IDH3A) and gamma (IDH3G) subunits, have considerable basal activity but the full activity of the heterotetramer (containing two subunits of IDH3A, one of IDH3B and one of IDH3G) requires the assembly and cooperative function of both heterodimers.</text>
</comment>
<proteinExistence type="inferred from homology"/>
<keyword evidence="6 8" id="KW-0496">Mitochondrion</keyword>
<keyword evidence="5 8" id="KW-0809">Transit peptide</keyword>
<evidence type="ECO:0000256" key="6">
    <source>
        <dbReference type="ARBA" id="ARBA00023128"/>
    </source>
</evidence>
<reference evidence="10 11" key="1">
    <citation type="submission" date="2024-02" db="EMBL/GenBank/DDBJ databases">
        <authorList>
            <person name="Daric V."/>
            <person name="Darras S."/>
        </authorList>
    </citation>
    <scope>NUCLEOTIDE SEQUENCE [LARGE SCALE GENOMIC DNA]</scope>
</reference>
<comment type="caution">
    <text evidence="10">The sequence shown here is derived from an EMBL/GenBank/DDBJ whole genome shotgun (WGS) entry which is preliminary data.</text>
</comment>
<dbReference type="SUPFAM" id="SSF53659">
    <property type="entry name" value="Isocitrate/Isopropylmalate dehydrogenase-like"/>
    <property type="match status" value="1"/>
</dbReference>
<dbReference type="PANTHER" id="PTHR11835">
    <property type="entry name" value="DECARBOXYLATING DEHYDROGENASES-ISOCITRATE, ISOPROPYLMALATE, TARTRATE"/>
    <property type="match status" value="1"/>
</dbReference>
<sequence length="384" mass="42582">MAGVARRFAFLTTQRAFPACSSVLTSQTRLPQTLFAQKMSTAAEVSDKFRVTMIPGDGIGPELMNSVKQIFNAADVPIHFEEFWISEVQDRCSDEKIEEMIASVTRNKVAIKGILTTPTWFDLGELQSVNMQIRKKLDLYANVVRVRSLPGIKTRHGELDIVVIREQTEGEYSALEHESVPGVIESLKIITRAKSERIAKFAFDYAMKHNRQKVTAIHKANIMKLADGMFLDSCRKISKLYPKIKFESMIVDNTCMQLTSHPSQFDVMVMPNLYGNIIDNLAAGLVGGAGVVPGESYSPECVVFESGARHPFAQAVGRNIANPTAILMCSKNMLYHMNLSSHAKLVESSLLKVLREGKVKTTDLKGYATTTEFTNAIINNLGKA</sequence>
<evidence type="ECO:0000259" key="9">
    <source>
        <dbReference type="SMART" id="SM01329"/>
    </source>
</evidence>
<dbReference type="InterPro" id="IPR004434">
    <property type="entry name" value="Isocitrate_DH_NAD"/>
</dbReference>
<name>A0ABP0GA74_CLALP</name>
<dbReference type="SMART" id="SM01329">
    <property type="entry name" value="Iso_dh"/>
    <property type="match status" value="1"/>
</dbReference>
<feature type="domain" description="Isopropylmalate dehydrogenase-like" evidence="9">
    <location>
        <begin position="50"/>
        <end position="377"/>
    </location>
</feature>
<organism evidence="10 11">
    <name type="scientific">Clavelina lepadiformis</name>
    <name type="common">Light-bulb sea squirt</name>
    <name type="synonym">Ascidia lepadiformis</name>
    <dbReference type="NCBI Taxonomy" id="159417"/>
    <lineage>
        <taxon>Eukaryota</taxon>
        <taxon>Metazoa</taxon>
        <taxon>Chordata</taxon>
        <taxon>Tunicata</taxon>
        <taxon>Ascidiacea</taxon>
        <taxon>Aplousobranchia</taxon>
        <taxon>Clavelinidae</taxon>
        <taxon>Clavelina</taxon>
    </lineage>
</organism>
<evidence type="ECO:0000313" key="11">
    <source>
        <dbReference type="Proteomes" id="UP001642483"/>
    </source>
</evidence>
<dbReference type="Gene3D" id="3.40.718.10">
    <property type="entry name" value="Isopropylmalate Dehydrogenase"/>
    <property type="match status" value="1"/>
</dbReference>
<evidence type="ECO:0000256" key="5">
    <source>
        <dbReference type="ARBA" id="ARBA00022946"/>
    </source>
</evidence>
<evidence type="ECO:0000256" key="3">
    <source>
        <dbReference type="ARBA" id="ARBA00011525"/>
    </source>
</evidence>
<evidence type="ECO:0000256" key="7">
    <source>
        <dbReference type="ARBA" id="ARBA00037063"/>
    </source>
</evidence>
<dbReference type="PANTHER" id="PTHR11835:SF42">
    <property type="entry name" value="ISOCITRATE DEHYDROGENASE [NAD] SUBUNIT BETA, MITOCHONDRIAL"/>
    <property type="match status" value="1"/>
</dbReference>
<dbReference type="Proteomes" id="UP001642483">
    <property type="component" value="Unassembled WGS sequence"/>
</dbReference>
<dbReference type="InterPro" id="IPR024084">
    <property type="entry name" value="IsoPropMal-DH-like_dom"/>
</dbReference>
<evidence type="ECO:0000256" key="8">
    <source>
        <dbReference type="RuleBase" id="RU361266"/>
    </source>
</evidence>
<comment type="subunit">
    <text evidence="3">Heterooligomer of subunits alpha (IDH3A), beta (IDH3B), and gamma (IDH3G) in the apparent ratio of 2:1:1. The heterodimer containing one IDH3A and one IDH3B subunit and the heterodimer containing one IDH3A and one IDH3G subunit assemble into a heterotetramer (which contains two subunits of IDH3A, one of IDH3B and one of IDH3G) and further into the heterooctamer.</text>
</comment>
<comment type="subcellular location">
    <subcellularLocation>
        <location evidence="1 8">Mitochondrion</location>
    </subcellularLocation>
</comment>
<dbReference type="InterPro" id="IPR019818">
    <property type="entry name" value="IsoCit/isopropylmalate_DH_CS"/>
</dbReference>
<evidence type="ECO:0000256" key="1">
    <source>
        <dbReference type="ARBA" id="ARBA00004173"/>
    </source>
</evidence>
<keyword evidence="4 8" id="KW-0816">Tricarboxylic acid cycle</keyword>
<evidence type="ECO:0000256" key="2">
    <source>
        <dbReference type="ARBA" id="ARBA00007769"/>
    </source>
</evidence>
<evidence type="ECO:0000313" key="10">
    <source>
        <dbReference type="EMBL" id="CAK8688706.1"/>
    </source>
</evidence>
<dbReference type="Pfam" id="PF00180">
    <property type="entry name" value="Iso_dh"/>
    <property type="match status" value="1"/>
</dbReference>
<dbReference type="EMBL" id="CAWYQH010000108">
    <property type="protein sequence ID" value="CAK8688706.1"/>
    <property type="molecule type" value="Genomic_DNA"/>
</dbReference>
<gene>
    <name evidence="10" type="ORF">CVLEPA_LOCUS20691</name>
</gene>
<accession>A0ABP0GA74</accession>
<protein>
    <recommendedName>
        <fullName evidence="8">Isocitrate dehydrogenase [NAD] subunit, mitochondrial</fullName>
    </recommendedName>
</protein>
<comment type="similarity">
    <text evidence="2 8">Belongs to the isocitrate and isopropylmalate dehydrogenases family.</text>
</comment>